<dbReference type="AlphaFoldDB" id="A0A0U1DKT7"/>
<evidence type="ECO:0000313" key="1">
    <source>
        <dbReference type="EMBL" id="CQD18365.1"/>
    </source>
</evidence>
<evidence type="ECO:0000313" key="2">
    <source>
        <dbReference type="Proteomes" id="UP000182227"/>
    </source>
</evidence>
<sequence>MNFATEKATVDVAGEVTPQELIELSKPRATQPNCPPPTQPRTMSRTIRLRSCAPG</sequence>
<dbReference type="EMBL" id="CTEF01000003">
    <property type="protein sequence ID" value="CQD18365.1"/>
    <property type="molecule type" value="Genomic_DNA"/>
</dbReference>
<accession>A0A0U1DKT7</accession>
<gene>
    <name evidence="1" type="ORF">BN970_04046</name>
</gene>
<name>A0A0U1DKT7_9MYCO</name>
<proteinExistence type="predicted"/>
<organism evidence="1 2">
    <name type="scientific">Mycolicibacterium conceptionense</name>
    <dbReference type="NCBI Taxonomy" id="451644"/>
    <lineage>
        <taxon>Bacteria</taxon>
        <taxon>Bacillati</taxon>
        <taxon>Actinomycetota</taxon>
        <taxon>Actinomycetes</taxon>
        <taxon>Mycobacteriales</taxon>
        <taxon>Mycobacteriaceae</taxon>
        <taxon>Mycolicibacterium</taxon>
    </lineage>
</organism>
<reference evidence="1 2" key="1">
    <citation type="submission" date="2015-03" db="EMBL/GenBank/DDBJ databases">
        <authorList>
            <person name="Murphy D."/>
        </authorList>
    </citation>
    <scope>NUCLEOTIDE SEQUENCE [LARGE SCALE GENOMIC DNA]</scope>
    <source>
        <strain evidence="1 2">D16</strain>
    </source>
</reference>
<protein>
    <submittedName>
        <fullName evidence="1">ATPase P</fullName>
    </submittedName>
</protein>
<dbReference type="Proteomes" id="UP000182227">
    <property type="component" value="Unassembled WGS sequence"/>
</dbReference>